<dbReference type="NCBIfam" id="NF006771">
    <property type="entry name" value="PRK09290.1-5"/>
    <property type="match status" value="1"/>
</dbReference>
<keyword evidence="2 6" id="KW-0378">Hydrolase</keyword>
<evidence type="ECO:0000256" key="3">
    <source>
        <dbReference type="PIRSR" id="PIRSR001235-1"/>
    </source>
</evidence>
<accession>A0A9W5X4W7</accession>
<dbReference type="InterPro" id="IPR010158">
    <property type="entry name" value="Amidase_Cbmase"/>
</dbReference>
<reference evidence="6" key="2">
    <citation type="submission" date="2020-09" db="EMBL/GenBank/DDBJ databases">
        <authorList>
            <person name="Sun Q."/>
            <person name="Zhou Y."/>
        </authorList>
    </citation>
    <scope>NUCLEOTIDE SEQUENCE</scope>
    <source>
        <strain evidence="6">CGMCC 1.15454</strain>
    </source>
</reference>
<dbReference type="NCBIfam" id="TIGR01879">
    <property type="entry name" value="hydantase"/>
    <property type="match status" value="1"/>
</dbReference>
<feature type="binding site" evidence="3">
    <location>
        <position position="131"/>
    </location>
    <ligand>
        <name>Zn(2+)</name>
        <dbReference type="ChEBI" id="CHEBI:29105"/>
        <label>2</label>
    </ligand>
</feature>
<dbReference type="AlphaFoldDB" id="A0A9W5X4W7"/>
<dbReference type="InterPro" id="IPR017591">
    <property type="entry name" value="Allantoate_amidohydrolase"/>
</dbReference>
<dbReference type="GO" id="GO:0009442">
    <property type="term" value="P:allantoin assimilation pathway"/>
    <property type="evidence" value="ECO:0007669"/>
    <property type="project" value="InterPro"/>
</dbReference>
<gene>
    <name evidence="6" type="ORF">GCM10011409_13790</name>
</gene>
<feature type="binding site" evidence="4">
    <location>
        <position position="219"/>
    </location>
    <ligand>
        <name>allantoate</name>
        <dbReference type="ChEBI" id="CHEBI:17536"/>
    </ligand>
</feature>
<name>A0A9W5X4W7_9BACI</name>
<sequence length="415" mass="45796">MESKIAAYSGKAVQERLEWLGQFGSEPNGGVSRLLYSKEWMEAQQSLKKLFADEGLTVQFDEIGNLFGRLEGTTYQDETILTGSHVDTVKNGGLYDGQYGIIAGFLALKYLQEKYGAPLRNLEVVSMAEEEGSRFPYSFWGSKNIIGQANPEDVKGIKDFDGVSFNDAIHQAGFDYKENPMKVRDDVKSFIEIHVEQGNVLETEGKSVGIVQHIVGQRRYTVTVNGQANHAGTTPMGYRKDAMNAASRMVCAINDLAVAEGDPLVATVGKMILEPNTVNVVPGKATFTIDIRHTEKDALVNFTNEVEAKLREIAERTGVVIDIAMWMDEDPVPMDPNIVRVIQEQCEKNNLDYKMMHSGAGHDSQIIAPAIPTAMIFVPSHNGISHSPDEYTNPEHLAEGVNALICALYELGYKE</sequence>
<dbReference type="InterPro" id="IPR036264">
    <property type="entry name" value="Bact_exopeptidase_dim_dom"/>
</dbReference>
<keyword evidence="3" id="KW-0479">Metal-binding</keyword>
<dbReference type="PIRSF" id="PIRSF001235">
    <property type="entry name" value="Amidase_carbamoylase"/>
    <property type="match status" value="1"/>
</dbReference>
<feature type="binding site" evidence="3">
    <location>
        <position position="96"/>
    </location>
    <ligand>
        <name>Zn(2+)</name>
        <dbReference type="ChEBI" id="CHEBI:29105"/>
        <label>1</label>
    </ligand>
</feature>
<dbReference type="Pfam" id="PF07687">
    <property type="entry name" value="M20_dimer"/>
    <property type="match status" value="1"/>
</dbReference>
<dbReference type="InterPro" id="IPR002933">
    <property type="entry name" value="Peptidase_M20"/>
</dbReference>
<dbReference type="PANTHER" id="PTHR32494:SF5">
    <property type="entry name" value="ALLANTOATE AMIDOHYDROLASE"/>
    <property type="match status" value="1"/>
</dbReference>
<evidence type="ECO:0000256" key="4">
    <source>
        <dbReference type="PIRSR" id="PIRSR001235-2"/>
    </source>
</evidence>
<dbReference type="NCBIfam" id="NF006768">
    <property type="entry name" value="PRK09290.1-1"/>
    <property type="match status" value="1"/>
</dbReference>
<dbReference type="RefSeq" id="WP_155555291.1">
    <property type="nucleotide sequence ID" value="NZ_BMJD01000007.1"/>
</dbReference>
<protein>
    <submittedName>
        <fullName evidence="6">Zn-dependent hydrolase</fullName>
    </submittedName>
</protein>
<feature type="binding site" evidence="3">
    <location>
        <position position="386"/>
    </location>
    <ligand>
        <name>Zn(2+)</name>
        <dbReference type="ChEBI" id="CHEBI:29105"/>
        <label>2</label>
    </ligand>
</feature>
<feature type="binding site" evidence="3">
    <location>
        <position position="96"/>
    </location>
    <ligand>
        <name>Zn(2+)</name>
        <dbReference type="ChEBI" id="CHEBI:29105"/>
        <label>2</label>
    </ligand>
</feature>
<dbReference type="InterPro" id="IPR011650">
    <property type="entry name" value="Peptidase_M20_dimer"/>
</dbReference>
<keyword evidence="3" id="KW-0862">Zinc</keyword>
<evidence type="ECO:0000313" key="6">
    <source>
        <dbReference type="EMBL" id="GGB37574.1"/>
    </source>
</evidence>
<feature type="binding site" evidence="3">
    <location>
        <position position="85"/>
    </location>
    <ligand>
        <name>Zn(2+)</name>
        <dbReference type="ChEBI" id="CHEBI:29105"/>
        <label>1</label>
    </ligand>
</feature>
<dbReference type="CDD" id="cd03884">
    <property type="entry name" value="M20_bAS"/>
    <property type="match status" value="1"/>
</dbReference>
<dbReference type="Gene3D" id="3.40.630.10">
    <property type="entry name" value="Zn peptidases"/>
    <property type="match status" value="1"/>
</dbReference>
<organism evidence="6 7">
    <name type="scientific">Lentibacillus populi</name>
    <dbReference type="NCBI Taxonomy" id="1827502"/>
    <lineage>
        <taxon>Bacteria</taxon>
        <taxon>Bacillati</taxon>
        <taxon>Bacillota</taxon>
        <taxon>Bacilli</taxon>
        <taxon>Bacillales</taxon>
        <taxon>Bacillaceae</taxon>
        <taxon>Lentibacillus</taxon>
    </lineage>
</organism>
<dbReference type="GO" id="GO:0047652">
    <property type="term" value="F:allantoate deiminase activity"/>
    <property type="evidence" value="ECO:0007669"/>
    <property type="project" value="InterPro"/>
</dbReference>
<comment type="cofactor">
    <cofactor evidence="3">
        <name>Zn(2+)</name>
        <dbReference type="ChEBI" id="CHEBI:29105"/>
    </cofactor>
    <text evidence="3">Binds 2 Zn(2+) ions per subunit.</text>
</comment>
<dbReference type="GO" id="GO:0042803">
    <property type="term" value="F:protein homodimerization activity"/>
    <property type="evidence" value="ECO:0007669"/>
    <property type="project" value="InterPro"/>
</dbReference>
<feature type="binding site" evidence="4">
    <location>
        <position position="279"/>
    </location>
    <ligand>
        <name>allantoate</name>
        <dbReference type="ChEBI" id="CHEBI:17536"/>
    </ligand>
</feature>
<dbReference type="SUPFAM" id="SSF55031">
    <property type="entry name" value="Bacterial exopeptidase dimerisation domain"/>
    <property type="match status" value="1"/>
</dbReference>
<dbReference type="GO" id="GO:0030145">
    <property type="term" value="F:manganese ion binding"/>
    <property type="evidence" value="ECO:0007669"/>
    <property type="project" value="InterPro"/>
</dbReference>
<evidence type="ECO:0000256" key="1">
    <source>
        <dbReference type="ARBA" id="ARBA00006153"/>
    </source>
</evidence>
<dbReference type="SUPFAM" id="SSF53187">
    <property type="entry name" value="Zn-dependent exopeptidases"/>
    <property type="match status" value="1"/>
</dbReference>
<comment type="caution">
    <text evidence="6">The sequence shown here is derived from an EMBL/GenBank/DDBJ whole genome shotgun (WGS) entry which is preliminary data.</text>
</comment>
<dbReference type="EMBL" id="BMJD01000007">
    <property type="protein sequence ID" value="GGB37574.1"/>
    <property type="molecule type" value="Genomic_DNA"/>
</dbReference>
<dbReference type="PANTHER" id="PTHR32494">
    <property type="entry name" value="ALLANTOATE DEIMINASE-RELATED"/>
    <property type="match status" value="1"/>
</dbReference>
<comment type="similarity">
    <text evidence="1">Belongs to the peptidase M20 family.</text>
</comment>
<dbReference type="Gene3D" id="3.30.70.360">
    <property type="match status" value="1"/>
</dbReference>
<feature type="binding site" evidence="3">
    <location>
        <position position="194"/>
    </location>
    <ligand>
        <name>Zn(2+)</name>
        <dbReference type="ChEBI" id="CHEBI:29105"/>
        <label>1</label>
    </ligand>
</feature>
<keyword evidence="7" id="KW-1185">Reference proteome</keyword>
<feature type="domain" description="Peptidase M20 dimerisation" evidence="5">
    <location>
        <begin position="216"/>
        <end position="316"/>
    </location>
</feature>
<evidence type="ECO:0000259" key="5">
    <source>
        <dbReference type="Pfam" id="PF07687"/>
    </source>
</evidence>
<dbReference type="Proteomes" id="UP000621492">
    <property type="component" value="Unassembled WGS sequence"/>
</dbReference>
<feature type="binding site" evidence="4">
    <location>
        <position position="292"/>
    </location>
    <ligand>
        <name>allantoate</name>
        <dbReference type="ChEBI" id="CHEBI:17536"/>
    </ligand>
</feature>
<evidence type="ECO:0000256" key="2">
    <source>
        <dbReference type="ARBA" id="ARBA00022801"/>
    </source>
</evidence>
<dbReference type="NCBIfam" id="TIGR03176">
    <property type="entry name" value="AllC"/>
    <property type="match status" value="1"/>
</dbReference>
<proteinExistence type="inferred from homology"/>
<reference evidence="6" key="1">
    <citation type="journal article" date="2014" name="Int. J. Syst. Evol. Microbiol.">
        <title>Complete genome sequence of Corynebacterium casei LMG S-19264T (=DSM 44701T), isolated from a smear-ripened cheese.</title>
        <authorList>
            <consortium name="US DOE Joint Genome Institute (JGI-PGF)"/>
            <person name="Walter F."/>
            <person name="Albersmeier A."/>
            <person name="Kalinowski J."/>
            <person name="Ruckert C."/>
        </authorList>
    </citation>
    <scope>NUCLEOTIDE SEQUENCE</scope>
    <source>
        <strain evidence="6">CGMCC 1.15454</strain>
    </source>
</reference>
<evidence type="ECO:0000313" key="7">
    <source>
        <dbReference type="Proteomes" id="UP000621492"/>
    </source>
</evidence>
<dbReference type="Pfam" id="PF01546">
    <property type="entry name" value="Peptidase_M20"/>
    <property type="match status" value="1"/>
</dbReference>